<reference evidence="1 2" key="1">
    <citation type="submission" date="2014-07" db="EMBL/GenBank/DDBJ databases">
        <authorList>
            <person name="Urmite Genomes Urmite Genomes"/>
        </authorList>
    </citation>
    <scope>NUCLEOTIDE SEQUENCE [LARGE SCALE GENOMIC DNA]</scope>
    <source>
        <strain evidence="1 2">13MG44_air</strain>
    </source>
</reference>
<dbReference type="AlphaFoldDB" id="A0A078M5W6"/>
<proteinExistence type="predicted"/>
<organism evidence="1 2">
    <name type="scientific">Jeotgalicoccus saudimassiliensis</name>
    <dbReference type="NCBI Taxonomy" id="1461582"/>
    <lineage>
        <taxon>Bacteria</taxon>
        <taxon>Bacillati</taxon>
        <taxon>Bacillota</taxon>
        <taxon>Bacilli</taxon>
        <taxon>Bacillales</taxon>
        <taxon>Staphylococcaceae</taxon>
        <taxon>Jeotgalicoccus</taxon>
    </lineage>
</organism>
<dbReference type="EMBL" id="CCSE01000001">
    <property type="protein sequence ID" value="CEA01650.1"/>
    <property type="molecule type" value="Genomic_DNA"/>
</dbReference>
<gene>
    <name evidence="1" type="ORF">BN1048_01445</name>
</gene>
<name>A0A078M5W6_9STAP</name>
<dbReference type="HOGENOM" id="CLU_2601333_0_0_9"/>
<dbReference type="Proteomes" id="UP000044136">
    <property type="component" value="Unassembled WGS sequence"/>
</dbReference>
<protein>
    <submittedName>
        <fullName evidence="1">Uncharacterized protein</fullName>
    </submittedName>
</protein>
<evidence type="ECO:0000313" key="2">
    <source>
        <dbReference type="Proteomes" id="UP000044136"/>
    </source>
</evidence>
<accession>A0A078M5W6</accession>
<sequence>MKMTTADILLIYKVILPSVSMLPSTLPSSTRMIKASHETAMQDMVKTISALSVYAVELVPIIPAVSRIACGFNKDTDNA</sequence>
<keyword evidence="2" id="KW-1185">Reference proteome</keyword>
<evidence type="ECO:0000313" key="1">
    <source>
        <dbReference type="EMBL" id="CEA01650.1"/>
    </source>
</evidence>